<feature type="domain" description="WLGC" evidence="1">
    <location>
        <begin position="46"/>
        <end position="109"/>
    </location>
</feature>
<dbReference type="AlphaFoldDB" id="A0A6A3Q6L4"/>
<accession>A0A6A3Q6L4</accession>
<evidence type="ECO:0000259" key="1">
    <source>
        <dbReference type="Pfam" id="PF26605"/>
    </source>
</evidence>
<gene>
    <name evidence="2" type="ORF">PF006_g29467</name>
</gene>
<evidence type="ECO:0000313" key="3">
    <source>
        <dbReference type="Proteomes" id="UP000440732"/>
    </source>
</evidence>
<organism evidence="2 3">
    <name type="scientific">Phytophthora fragariae</name>
    <dbReference type="NCBI Taxonomy" id="53985"/>
    <lineage>
        <taxon>Eukaryota</taxon>
        <taxon>Sar</taxon>
        <taxon>Stramenopiles</taxon>
        <taxon>Oomycota</taxon>
        <taxon>Peronosporomycetes</taxon>
        <taxon>Peronosporales</taxon>
        <taxon>Peronosporaceae</taxon>
        <taxon>Phytophthora</taxon>
    </lineage>
</organism>
<protein>
    <recommendedName>
        <fullName evidence="1">WLGC domain-containing protein</fullName>
    </recommendedName>
</protein>
<name>A0A6A3Q6L4_9STRA</name>
<dbReference type="Pfam" id="PF26605">
    <property type="entry name" value="WLGC"/>
    <property type="match status" value="1"/>
</dbReference>
<sequence length="112" mass="12262">MWGTPAATCLGSDQTIATAVKRFSVTTCGPVLQPGVLVGPPTPEIMAPCNGTMWKRCEWPGGVEAMCYNARFMVIACTTSAYPIKMRRRQIERSVGDRYNLAIEAWLGYKAS</sequence>
<dbReference type="InterPro" id="IPR058256">
    <property type="entry name" value="WLGC"/>
</dbReference>
<reference evidence="2 3" key="1">
    <citation type="submission" date="2018-08" db="EMBL/GenBank/DDBJ databases">
        <title>Genomic investigation of the strawberry pathogen Phytophthora fragariae indicates pathogenicity is determined by transcriptional variation in three key races.</title>
        <authorList>
            <person name="Adams T.M."/>
            <person name="Armitage A.D."/>
            <person name="Sobczyk M.K."/>
            <person name="Bates H.J."/>
            <person name="Dunwell J.M."/>
            <person name="Nellist C.F."/>
            <person name="Harrison R.J."/>
        </authorList>
    </citation>
    <scope>NUCLEOTIDE SEQUENCE [LARGE SCALE GENOMIC DNA]</scope>
    <source>
        <strain evidence="2 3">NOV-5</strain>
    </source>
</reference>
<comment type="caution">
    <text evidence="2">The sequence shown here is derived from an EMBL/GenBank/DDBJ whole genome shotgun (WGS) entry which is preliminary data.</text>
</comment>
<dbReference type="EMBL" id="QXGA01004949">
    <property type="protein sequence ID" value="KAE9069911.1"/>
    <property type="molecule type" value="Genomic_DNA"/>
</dbReference>
<proteinExistence type="predicted"/>
<evidence type="ECO:0000313" key="2">
    <source>
        <dbReference type="EMBL" id="KAE9069911.1"/>
    </source>
</evidence>
<dbReference type="Proteomes" id="UP000440732">
    <property type="component" value="Unassembled WGS sequence"/>
</dbReference>